<proteinExistence type="predicted"/>
<keyword evidence="4" id="KW-1185">Reference proteome</keyword>
<protein>
    <submittedName>
        <fullName evidence="3">Uncharacterized protein</fullName>
    </submittedName>
</protein>
<keyword evidence="2" id="KW-1133">Transmembrane helix</keyword>
<feature type="transmembrane region" description="Helical" evidence="2">
    <location>
        <begin position="106"/>
        <end position="129"/>
    </location>
</feature>
<evidence type="ECO:0000313" key="3">
    <source>
        <dbReference type="EMBL" id="MEN2745771.1"/>
    </source>
</evidence>
<dbReference type="RefSeq" id="WP_345886322.1">
    <property type="nucleotide sequence ID" value="NZ_JBDFRB010000018.1"/>
</dbReference>
<reference evidence="3 4" key="1">
    <citation type="submission" date="2024-05" db="EMBL/GenBank/DDBJ databases">
        <title>Sinomonas sp. nov., isolated from a waste landfill.</title>
        <authorList>
            <person name="Zhao Y."/>
        </authorList>
    </citation>
    <scope>NUCLEOTIDE SEQUENCE [LARGE SCALE GENOMIC DNA]</scope>
    <source>
        <strain evidence="3 4">CCTCC AB2014300</strain>
    </source>
</reference>
<keyword evidence="2" id="KW-0472">Membrane</keyword>
<accession>A0ABU9X2T1</accession>
<keyword evidence="2" id="KW-0812">Transmembrane</keyword>
<organism evidence="3 4">
    <name type="scientific">Sinomonas halotolerans</name>
    <dbReference type="NCBI Taxonomy" id="1644133"/>
    <lineage>
        <taxon>Bacteria</taxon>
        <taxon>Bacillati</taxon>
        <taxon>Actinomycetota</taxon>
        <taxon>Actinomycetes</taxon>
        <taxon>Micrococcales</taxon>
        <taxon>Micrococcaceae</taxon>
        <taxon>Sinomonas</taxon>
    </lineage>
</organism>
<gene>
    <name evidence="3" type="ORF">ABCQ75_14680</name>
</gene>
<dbReference type="Proteomes" id="UP001422074">
    <property type="component" value="Unassembled WGS sequence"/>
</dbReference>
<name>A0ABU9X2T1_9MICC</name>
<comment type="caution">
    <text evidence="3">The sequence shown here is derived from an EMBL/GenBank/DDBJ whole genome shotgun (WGS) entry which is preliminary data.</text>
</comment>
<sequence>MSGESDARRIAGGPLPSSFTARARKESTDATAPAGSAHDGDPSASSADAPFDPLRLCIFATIALLGWAAGPAALVVFAGVGFAGYWKARRAGLTRSKCWLRDTRLVLAYLALLTAAGLWGVWALIAGWLGA</sequence>
<evidence type="ECO:0000256" key="1">
    <source>
        <dbReference type="SAM" id="MobiDB-lite"/>
    </source>
</evidence>
<evidence type="ECO:0000313" key="4">
    <source>
        <dbReference type="Proteomes" id="UP001422074"/>
    </source>
</evidence>
<dbReference type="EMBL" id="JBDFRB010000018">
    <property type="protein sequence ID" value="MEN2745771.1"/>
    <property type="molecule type" value="Genomic_DNA"/>
</dbReference>
<feature type="transmembrane region" description="Helical" evidence="2">
    <location>
        <begin position="58"/>
        <end position="85"/>
    </location>
</feature>
<evidence type="ECO:0000256" key="2">
    <source>
        <dbReference type="SAM" id="Phobius"/>
    </source>
</evidence>
<feature type="region of interest" description="Disordered" evidence="1">
    <location>
        <begin position="1"/>
        <end position="46"/>
    </location>
</feature>